<dbReference type="PROSITE" id="PS50025">
    <property type="entry name" value="LAM_G_DOMAIN"/>
    <property type="match status" value="2"/>
</dbReference>
<evidence type="ECO:0000256" key="5">
    <source>
        <dbReference type="PROSITE-ProRule" id="PRU01201"/>
    </source>
</evidence>
<dbReference type="OMA" id="QCKVIPL"/>
<feature type="repeat" description="CSPG" evidence="5">
    <location>
        <begin position="867"/>
        <end position="961"/>
    </location>
</feature>
<dbReference type="Ensembl" id="ENSEBUT00000013647.1">
    <property type="protein sequence ID" value="ENSEBUP00000013071.1"/>
    <property type="gene ID" value="ENSEBUG00000008257.1"/>
</dbReference>
<dbReference type="SUPFAM" id="SSF49899">
    <property type="entry name" value="Concanavalin A-like lectins/glucanases"/>
    <property type="match status" value="2"/>
</dbReference>
<keyword evidence="9" id="KW-1185">Reference proteome</keyword>
<dbReference type="Proteomes" id="UP000694388">
    <property type="component" value="Unplaced"/>
</dbReference>
<feature type="repeat" description="CSPG" evidence="5">
    <location>
        <begin position="1383"/>
        <end position="1475"/>
    </location>
</feature>
<feature type="transmembrane region" description="Helical" evidence="6">
    <location>
        <begin position="2073"/>
        <end position="2097"/>
    </location>
</feature>
<dbReference type="GeneTree" id="ENSGT00940000154091"/>
<dbReference type="InterPro" id="IPR039005">
    <property type="entry name" value="CSPG_rpt"/>
</dbReference>
<dbReference type="InterPro" id="IPR051561">
    <property type="entry name" value="FRAS1_ECM"/>
</dbReference>
<evidence type="ECO:0000256" key="1">
    <source>
        <dbReference type="ARBA" id="ARBA00022729"/>
    </source>
</evidence>
<organism evidence="8 9">
    <name type="scientific">Eptatretus burgeri</name>
    <name type="common">Inshore hagfish</name>
    <dbReference type="NCBI Taxonomy" id="7764"/>
    <lineage>
        <taxon>Eukaryota</taxon>
        <taxon>Metazoa</taxon>
        <taxon>Chordata</taxon>
        <taxon>Craniata</taxon>
        <taxon>Vertebrata</taxon>
        <taxon>Cyclostomata</taxon>
        <taxon>Myxini</taxon>
        <taxon>Myxiniformes</taxon>
        <taxon>Myxinidae</taxon>
        <taxon>Eptatretinae</taxon>
        <taxon>Eptatretus</taxon>
    </lineage>
</organism>
<keyword evidence="1" id="KW-0732">Signal</keyword>
<evidence type="ECO:0000256" key="6">
    <source>
        <dbReference type="SAM" id="Phobius"/>
    </source>
</evidence>
<name>A0A8C4QBQ5_EPTBU</name>
<comment type="caution">
    <text evidence="4">Lacks conserved residue(s) required for the propagation of feature annotation.</text>
</comment>
<accession>A0A8C4QBQ5</accession>
<evidence type="ECO:0000313" key="9">
    <source>
        <dbReference type="Proteomes" id="UP000694388"/>
    </source>
</evidence>
<reference evidence="8" key="2">
    <citation type="submission" date="2025-09" db="UniProtKB">
        <authorList>
            <consortium name="Ensembl"/>
        </authorList>
    </citation>
    <scope>IDENTIFICATION</scope>
</reference>
<reference evidence="8" key="1">
    <citation type="submission" date="2025-08" db="UniProtKB">
        <authorList>
            <consortium name="Ensembl"/>
        </authorList>
    </citation>
    <scope>IDENTIFICATION</scope>
</reference>
<dbReference type="PANTHER" id="PTHR45739">
    <property type="entry name" value="MATRIX PROTEIN, PUTATIVE-RELATED"/>
    <property type="match status" value="1"/>
</dbReference>
<feature type="domain" description="Laminin G" evidence="7">
    <location>
        <begin position="1"/>
        <end position="158"/>
    </location>
</feature>
<dbReference type="InterPro" id="IPR013320">
    <property type="entry name" value="ConA-like_dom_sf"/>
</dbReference>
<feature type="repeat" description="CSPG" evidence="5">
    <location>
        <begin position="1267"/>
        <end position="1359"/>
    </location>
</feature>
<evidence type="ECO:0000256" key="2">
    <source>
        <dbReference type="ARBA" id="ARBA00022737"/>
    </source>
</evidence>
<evidence type="ECO:0000259" key="7">
    <source>
        <dbReference type="PROSITE" id="PS50025"/>
    </source>
</evidence>
<dbReference type="SMART" id="SM00282">
    <property type="entry name" value="LamG"/>
    <property type="match status" value="2"/>
</dbReference>
<feature type="repeat" description="CSPG" evidence="5">
    <location>
        <begin position="388"/>
        <end position="491"/>
    </location>
</feature>
<keyword evidence="2" id="KW-0677">Repeat</keyword>
<feature type="repeat" description="CSPG" evidence="5">
    <location>
        <begin position="1700"/>
        <end position="1794"/>
    </location>
</feature>
<feature type="repeat" description="CSPG" evidence="5">
    <location>
        <begin position="752"/>
        <end position="847"/>
    </location>
</feature>
<dbReference type="CDD" id="cd00110">
    <property type="entry name" value="LamG"/>
    <property type="match status" value="2"/>
</dbReference>
<dbReference type="PANTHER" id="PTHR45739:SF13">
    <property type="entry name" value="CHONDROITIN SULFATE PROTEOGLYCAN 4"/>
    <property type="match status" value="1"/>
</dbReference>
<dbReference type="GO" id="GO:0009653">
    <property type="term" value="P:anatomical structure morphogenesis"/>
    <property type="evidence" value="ECO:0007669"/>
    <property type="project" value="TreeGrafter"/>
</dbReference>
<keyword evidence="3" id="KW-0325">Glycoprotein</keyword>
<protein>
    <recommendedName>
        <fullName evidence="7">Laminin G domain-containing protein</fullName>
    </recommendedName>
</protein>
<keyword evidence="6" id="KW-0472">Membrane</keyword>
<dbReference type="PROSITE" id="PS51854">
    <property type="entry name" value="CSPG"/>
    <property type="match status" value="7"/>
</dbReference>
<evidence type="ECO:0000256" key="4">
    <source>
        <dbReference type="PROSITE-ProRule" id="PRU00122"/>
    </source>
</evidence>
<dbReference type="InterPro" id="IPR001791">
    <property type="entry name" value="Laminin_G"/>
</dbReference>
<keyword evidence="6" id="KW-1133">Transmembrane helix</keyword>
<feature type="domain" description="Laminin G" evidence="7">
    <location>
        <begin position="168"/>
        <end position="355"/>
    </location>
</feature>
<dbReference type="Gene3D" id="2.60.120.200">
    <property type="match status" value="2"/>
</dbReference>
<sequence>SQTHLALHFHTGREHGLLFLAAGLSNYLLLELRFGRLQLRLELGSGQIILRSEPGIKLNDLRWHSVDIKHEKYGVSLFIDGRRTNSAGLPGHLHELNVHYGLFVGGAGGLQRSYLAQDGDPVGFRGCIENVEFNSKDVLGSLQPYAGIRTVHEVKAGCSDEFSATIDDEISFSSPKSYMVFQGSWGSHAGVYFECSLKTDYSNGLILYHRQPGNTTGFVAVELVRGHVRALVKRQGTMVTFVTNHPIDDGHWHQMKLTKTGQNIDLTVDREVVRRRLRGKANGRTVRNFRSPNSPLYVGGVADSMRIEVRRKGLAAMAWRTGQGSFRGCLRHLKIDNEWTGFQHAQVSRNVFVGCQRGDETRHSHATLDLPTLTSTEVRGTTTSVAEHVILFSLFPLRVQEGGTAPFNSRVLRINMDILPLGISPSQVLLLIVRGPDHGELHVNGEHFQQEAMSSERQQQSFSLLDVAQGQVEYVHHGTEGASDSFFFNVFSINDWEGVPIPLEWAMSKEHKVDVVISPINDPPELTLPRGNSFSLLQNSAKRLTPDVVRAMDPDTNASHLTMVVLGNLNAGHFERAGEQGRALTAFPYADLEAGSIYLVHQGLAHSSHVALRASDGEKVSNTVVLHIHATSQEVNIQNTGITLSTADGIGRIFPSNLSVRINLAEEDTAVHFRLVAPPSRGKIQQFLPSLGHWKAVKIFTRHALENSHVRYVLRDEVNKVQNLTDAFKFKVFLSGQGIGEEHTFEIQIVGADIQLKNKMMTIKETGKTSISTDILSAEVFGVSAPSSQIMFQIASVPKYGVLRLRKTRLSKQSMFTQRDLEDKKVAFVLKKQPKRGLRDSFSFKVFFKKLSSPIYSFNFLIKPGRPVISVTNMGLEVLEGEQKLITSKHLFINTKDMLEYTFLVLQAPQHGTLMRLGLSGLGDIEKNVTSFNSKDILSQRLAYLHDDSESTADQFTFGANADSMDEAPAFTGIFNVTVIPKNDHKPIRIVKKPFRVIRNGRRLFTSSDLWFEDADIGFDSGRLEYTRHGIPNGELVSMDNASFPLYHFRQVDLKIRKVLFVHRGADSGRFVVWVSDGKHRVTGLVEVLASDVFAHLVKSAPLHVPTGSRVPLTPAQLEVDTNLDIRDDANILFFVTKPPKLGQILQGAMIADSFTRADIAAGHVAYKHNGQDRGTHDAFNFTVKVVGGAARSNQVERILHGTIHIHIILEDHHHALEVVHNDSLLFRCYHCELVFQESDLLVLSVGNGIAPQLLGLRIPISIIPHLVELLSTMPLVVTEGGAVSLSWGPVLSAPELPSARQELVFTTLIPPRHGQLESTKRPEKAMRYFSRSLVERGFIYYVHDSSETQNDSFSLLANDTERERLSLPITIHVIVEPINDEAPVVYVNNGLKLWADTTVPLTTKELSSRDEDSDASNLYYYISAPSNGYVALKQAPHMPVLNFTQAHLEDGSLVFIHRGEDVNPITSQNLLVVTNDHDTTSIHTVLYTVVHKPRLGLIVHTTQDTSSEVGNFTQSEVRVSYPIQPDNKTESPLSSKFPPYLCMQQMDVKMFFFLNTVIRKKRYNQINTESVFLFFIGVKLIEGEKFLINTTYLDASNLLSKPSVVQQSSHELEYEITAFPRHGTLYQSKNTISAERPRFSHHALAQHGLWYDHDGSDTLSDGFSVAAWVAPQSEQSARPTDSVEEMVSVVVIAVDDELPQLLTKSPGIQLVQDALYVPITTEELQIMDKDTPPEQLAYEVVQGPGNGYLVLARNEGKQLTVTFTQADINAGRLLFVPDGSSNSSVFYFSVADGTHKPIYSRFSISVEPVRLEVANLTSMILQQGEMQAKIGPTNLFAETNSWSTEVKYEVSRPPRRGVLLFNGSRTENFAQSDVDAENVIYHMSDHLAWEDSFEVDALTASINHTGLQIHVKVRPLLHTSADFKVHAGSTVPLTLSVLDASELAELTGDNPLFEVIGQPQYAWLLRAEESMHKRQYSENDVRFFSQEDIAQELVLIQGRPSNTTVNEKLSDSFTFILRAEGVQAAAVDAAENVSVMRENSTAISLSLPAVATNTISNIKAYVASRSKKNLSIVIPLILTVTLFIIFLAVMFGMWLWHQRRRSKECHGFVTLRPNNLARSGTTIRWPERSAAIPLVSRTTWGAAGSELLQRTTTTNPALGNNQYWV</sequence>
<evidence type="ECO:0000256" key="3">
    <source>
        <dbReference type="ARBA" id="ARBA00023180"/>
    </source>
</evidence>
<keyword evidence="6" id="KW-0812">Transmembrane</keyword>
<dbReference type="Pfam" id="PF16184">
    <property type="entry name" value="Cadherin_3"/>
    <property type="match status" value="9"/>
</dbReference>
<dbReference type="Pfam" id="PF02210">
    <property type="entry name" value="Laminin_G_2"/>
    <property type="match status" value="2"/>
</dbReference>
<evidence type="ECO:0000313" key="8">
    <source>
        <dbReference type="Ensembl" id="ENSEBUP00000013071.1"/>
    </source>
</evidence>
<proteinExistence type="predicted"/>
<feature type="repeat" description="CSPG" evidence="5">
    <location>
        <begin position="1094"/>
        <end position="1185"/>
    </location>
</feature>